<gene>
    <name evidence="3" type="ORF">GCM10011610_67670</name>
</gene>
<dbReference type="EMBL" id="BMNE01000013">
    <property type="protein sequence ID" value="GGN99586.1"/>
    <property type="molecule type" value="Genomic_DNA"/>
</dbReference>
<keyword evidence="4" id="KW-1185">Reference proteome</keyword>
<accession>A0ABQ2L1I9</accession>
<dbReference type="InterPro" id="IPR045351">
    <property type="entry name" value="DUF6531"/>
</dbReference>
<evidence type="ECO:0000256" key="1">
    <source>
        <dbReference type="SAM" id="MobiDB-lite"/>
    </source>
</evidence>
<organism evidence="3 4">
    <name type="scientific">Nocardia rhizosphaerihabitans</name>
    <dbReference type="NCBI Taxonomy" id="1691570"/>
    <lineage>
        <taxon>Bacteria</taxon>
        <taxon>Bacillati</taxon>
        <taxon>Actinomycetota</taxon>
        <taxon>Actinomycetes</taxon>
        <taxon>Mycobacteriales</taxon>
        <taxon>Nocardiaceae</taxon>
        <taxon>Nocardia</taxon>
    </lineage>
</organism>
<proteinExistence type="predicted"/>
<comment type="caution">
    <text evidence="3">The sequence shown here is derived from an EMBL/GenBank/DDBJ whole genome shotgun (WGS) entry which is preliminary data.</text>
</comment>
<dbReference type="Proteomes" id="UP000658127">
    <property type="component" value="Unassembled WGS sequence"/>
</dbReference>
<sequence>MLRLSSDGADDAPSDRPSPESDGATRDQTCEGGDPVTIATGEFLLPVTDLDLPGILRLALELLCTMRVD</sequence>
<dbReference type="Pfam" id="PF20148">
    <property type="entry name" value="DUF6531"/>
    <property type="match status" value="1"/>
</dbReference>
<evidence type="ECO:0000313" key="4">
    <source>
        <dbReference type="Proteomes" id="UP000658127"/>
    </source>
</evidence>
<feature type="compositionally biased region" description="Basic and acidic residues" evidence="1">
    <location>
        <begin position="13"/>
        <end position="29"/>
    </location>
</feature>
<name>A0ABQ2L1I9_9NOCA</name>
<reference evidence="4" key="1">
    <citation type="journal article" date="2019" name="Int. J. Syst. Evol. Microbiol.">
        <title>The Global Catalogue of Microorganisms (GCM) 10K type strain sequencing project: providing services to taxonomists for standard genome sequencing and annotation.</title>
        <authorList>
            <consortium name="The Broad Institute Genomics Platform"/>
            <consortium name="The Broad Institute Genome Sequencing Center for Infectious Disease"/>
            <person name="Wu L."/>
            <person name="Ma J."/>
        </authorList>
    </citation>
    <scope>NUCLEOTIDE SEQUENCE [LARGE SCALE GENOMIC DNA]</scope>
    <source>
        <strain evidence="4">CGMCC 4.7329</strain>
    </source>
</reference>
<evidence type="ECO:0000313" key="3">
    <source>
        <dbReference type="EMBL" id="GGN99586.1"/>
    </source>
</evidence>
<feature type="region of interest" description="Disordered" evidence="1">
    <location>
        <begin position="1"/>
        <end position="35"/>
    </location>
</feature>
<feature type="domain" description="DUF6531" evidence="2">
    <location>
        <begin position="33"/>
        <end position="61"/>
    </location>
</feature>
<protein>
    <recommendedName>
        <fullName evidence="2">DUF6531 domain-containing protein</fullName>
    </recommendedName>
</protein>
<evidence type="ECO:0000259" key="2">
    <source>
        <dbReference type="Pfam" id="PF20148"/>
    </source>
</evidence>